<dbReference type="Proteomes" id="UP000789704">
    <property type="component" value="Unassembled WGS sequence"/>
</dbReference>
<comment type="caution">
    <text evidence="1">The sequence shown here is derived from an EMBL/GenBank/DDBJ whole genome shotgun (WGS) entry which is preliminary data.</text>
</comment>
<dbReference type="AlphaFoldDB" id="A0A9N8RT30"/>
<dbReference type="EMBL" id="CAJQZC010000001">
    <property type="protein sequence ID" value="CAG4887484.1"/>
    <property type="molecule type" value="Genomic_DNA"/>
</dbReference>
<gene>
    <name evidence="1" type="ORF">LMG31841_00447</name>
</gene>
<name>A0A9N8RT30_9BURK</name>
<sequence>MAEAWQYQLRMNVSAELATLLRDDAAAHAHTALNEVLRRYDASLKCQYDAFADYVSEAEKTGVEKYPLYEWTRATIEAPAEKARYLQSFTVYVGGEEVYGGDVADALHEALLALAGADGIVSVMKFDTNPANNPQPPARGR</sequence>
<accession>A0A9N8RT30</accession>
<dbReference type="RefSeq" id="WP_228874514.1">
    <property type="nucleotide sequence ID" value="NZ_CAJQZC010000001.1"/>
</dbReference>
<reference evidence="1" key="1">
    <citation type="submission" date="2021-04" db="EMBL/GenBank/DDBJ databases">
        <authorList>
            <person name="Vanwijnsberghe S."/>
        </authorList>
    </citation>
    <scope>NUCLEOTIDE SEQUENCE</scope>
    <source>
        <strain evidence="1">LMG 31841</strain>
    </source>
</reference>
<keyword evidence="2" id="KW-1185">Reference proteome</keyword>
<proteinExistence type="predicted"/>
<organism evidence="1 2">
    <name type="scientific">Paraburkholderia saeva</name>
    <dbReference type="NCBI Taxonomy" id="2777537"/>
    <lineage>
        <taxon>Bacteria</taxon>
        <taxon>Pseudomonadati</taxon>
        <taxon>Pseudomonadota</taxon>
        <taxon>Betaproteobacteria</taxon>
        <taxon>Burkholderiales</taxon>
        <taxon>Burkholderiaceae</taxon>
        <taxon>Paraburkholderia</taxon>
    </lineage>
</organism>
<evidence type="ECO:0000313" key="1">
    <source>
        <dbReference type="EMBL" id="CAG4887484.1"/>
    </source>
</evidence>
<protein>
    <submittedName>
        <fullName evidence="1">Uncharacterized protein</fullName>
    </submittedName>
</protein>
<evidence type="ECO:0000313" key="2">
    <source>
        <dbReference type="Proteomes" id="UP000789704"/>
    </source>
</evidence>